<name>L9ZWE9_9EURY</name>
<protein>
    <submittedName>
        <fullName evidence="1">Uncharacterized protein</fullName>
    </submittedName>
</protein>
<organism evidence="1 2">
    <name type="scientific">Natrialba taiwanensis DSM 12281</name>
    <dbReference type="NCBI Taxonomy" id="1230458"/>
    <lineage>
        <taxon>Archaea</taxon>
        <taxon>Methanobacteriati</taxon>
        <taxon>Methanobacteriota</taxon>
        <taxon>Stenosarchaea group</taxon>
        <taxon>Halobacteria</taxon>
        <taxon>Halobacteriales</taxon>
        <taxon>Natrialbaceae</taxon>
        <taxon>Natrialba</taxon>
    </lineage>
</organism>
<sequence length="121" mass="13310">MFDQDGEKNPPLRNTKIVPWDGERATLRVTLVAAELEETGAKWINVYEPEMDASNPKYAIPLSVGETGPTNPSEDGVVVYKEQTIGAMPVGGRFRVEVTDGDAVLAWQEFSYDCSGESEQD</sequence>
<dbReference type="Proteomes" id="UP000011648">
    <property type="component" value="Unassembled WGS sequence"/>
</dbReference>
<evidence type="ECO:0000313" key="2">
    <source>
        <dbReference type="Proteomes" id="UP000011648"/>
    </source>
</evidence>
<dbReference type="AlphaFoldDB" id="L9ZWE9"/>
<gene>
    <name evidence="1" type="ORF">C484_12981</name>
</gene>
<dbReference type="PATRIC" id="fig|1230458.4.peg.2618"/>
<accession>L9ZWE9</accession>
<proteinExistence type="predicted"/>
<evidence type="ECO:0000313" key="1">
    <source>
        <dbReference type="EMBL" id="ELY89917.1"/>
    </source>
</evidence>
<dbReference type="STRING" id="1230458.C484_12981"/>
<comment type="caution">
    <text evidence="1">The sequence shown here is derived from an EMBL/GenBank/DDBJ whole genome shotgun (WGS) entry which is preliminary data.</text>
</comment>
<dbReference type="EMBL" id="AOIL01000048">
    <property type="protein sequence ID" value="ELY89917.1"/>
    <property type="molecule type" value="Genomic_DNA"/>
</dbReference>
<reference evidence="1 2" key="1">
    <citation type="journal article" date="2014" name="PLoS Genet.">
        <title>Phylogenetically driven sequencing of extremely halophilic archaea reveals strategies for static and dynamic osmo-response.</title>
        <authorList>
            <person name="Becker E.A."/>
            <person name="Seitzer P.M."/>
            <person name="Tritt A."/>
            <person name="Larsen D."/>
            <person name="Krusor M."/>
            <person name="Yao A.I."/>
            <person name="Wu D."/>
            <person name="Madern D."/>
            <person name="Eisen J.A."/>
            <person name="Darling A.E."/>
            <person name="Facciotti M.T."/>
        </authorList>
    </citation>
    <scope>NUCLEOTIDE SEQUENCE [LARGE SCALE GENOMIC DNA]</scope>
    <source>
        <strain evidence="1 2">DSM 12281</strain>
    </source>
</reference>
<keyword evidence="2" id="KW-1185">Reference proteome</keyword>